<evidence type="ECO:0000256" key="9">
    <source>
        <dbReference type="ARBA" id="ARBA00023054"/>
    </source>
</evidence>
<evidence type="ECO:0000256" key="4">
    <source>
        <dbReference type="ARBA" id="ARBA00022701"/>
    </source>
</evidence>
<dbReference type="Proteomes" id="UP000322873">
    <property type="component" value="Unassembled WGS sequence"/>
</dbReference>
<comment type="caution">
    <text evidence="15">The sequence shown here is derived from an EMBL/GenBank/DDBJ whole genome shotgun (WGS) entry which is preliminary data.</text>
</comment>
<feature type="region of interest" description="Disordered" evidence="12">
    <location>
        <begin position="1"/>
        <end position="20"/>
    </location>
</feature>
<dbReference type="FunFam" id="1.10.287.2620:FF:000001">
    <property type="entry name" value="Cytoplasmic dynein heavy chain 1"/>
    <property type="match status" value="1"/>
</dbReference>
<dbReference type="InterPro" id="IPR013602">
    <property type="entry name" value="Dynein_heavy_linker"/>
</dbReference>
<dbReference type="InterPro" id="IPR026983">
    <property type="entry name" value="DHC"/>
</dbReference>
<keyword evidence="3" id="KW-0963">Cytoplasm</keyword>
<organism evidence="15 16">
    <name type="scientific">Monilinia fructicola</name>
    <name type="common">Brown rot fungus</name>
    <name type="synonym">Ciboria fructicola</name>
    <dbReference type="NCBI Taxonomy" id="38448"/>
    <lineage>
        <taxon>Eukaryota</taxon>
        <taxon>Fungi</taxon>
        <taxon>Dikarya</taxon>
        <taxon>Ascomycota</taxon>
        <taxon>Pezizomycotina</taxon>
        <taxon>Leotiomycetes</taxon>
        <taxon>Helotiales</taxon>
        <taxon>Sclerotiniaceae</taxon>
        <taxon>Monilinia</taxon>
    </lineage>
</organism>
<evidence type="ECO:0000259" key="13">
    <source>
        <dbReference type="Pfam" id="PF08385"/>
    </source>
</evidence>
<gene>
    <name evidence="15" type="ORF">EYC84_000245</name>
</gene>
<keyword evidence="5" id="KW-0677">Repeat</keyword>
<evidence type="ECO:0000256" key="8">
    <source>
        <dbReference type="ARBA" id="ARBA00023017"/>
    </source>
</evidence>
<dbReference type="GO" id="GO:0030286">
    <property type="term" value="C:dynein complex"/>
    <property type="evidence" value="ECO:0007669"/>
    <property type="project" value="UniProtKB-KW"/>
</dbReference>
<dbReference type="GO" id="GO:0051959">
    <property type="term" value="F:dynein light intermediate chain binding"/>
    <property type="evidence" value="ECO:0007669"/>
    <property type="project" value="InterPro"/>
</dbReference>
<comment type="subcellular location">
    <subcellularLocation>
        <location evidence="1">Cytoplasm</location>
        <location evidence="1">Cytoskeleton</location>
    </subcellularLocation>
</comment>
<keyword evidence="8" id="KW-0243">Dynein</keyword>
<proteinExistence type="inferred from homology"/>
<feature type="domain" description="Dynein heavy chain tail" evidence="13">
    <location>
        <begin position="266"/>
        <end position="843"/>
    </location>
</feature>
<dbReference type="PANTHER" id="PTHR46532:SF4">
    <property type="entry name" value="AAA+ ATPASE DOMAIN-CONTAINING PROTEIN"/>
    <property type="match status" value="1"/>
</dbReference>
<evidence type="ECO:0000256" key="12">
    <source>
        <dbReference type="SAM" id="MobiDB-lite"/>
    </source>
</evidence>
<comment type="similarity">
    <text evidence="2">Belongs to the dynein heavy chain family.</text>
</comment>
<dbReference type="EMBL" id="VICG01000006">
    <property type="protein sequence ID" value="KAA8570854.1"/>
    <property type="molecule type" value="Genomic_DNA"/>
</dbReference>
<evidence type="ECO:0000256" key="6">
    <source>
        <dbReference type="ARBA" id="ARBA00022741"/>
    </source>
</evidence>
<keyword evidence="7" id="KW-0067">ATP-binding</keyword>
<evidence type="ECO:0000313" key="16">
    <source>
        <dbReference type="Proteomes" id="UP000322873"/>
    </source>
</evidence>
<dbReference type="InterPro" id="IPR013594">
    <property type="entry name" value="Dynein_heavy_tail"/>
</dbReference>
<evidence type="ECO:0000313" key="15">
    <source>
        <dbReference type="EMBL" id="KAA8570854.1"/>
    </source>
</evidence>
<feature type="compositionally biased region" description="Low complexity" evidence="12">
    <location>
        <begin position="1"/>
        <end position="13"/>
    </location>
</feature>
<keyword evidence="6" id="KW-0547">Nucleotide-binding</keyword>
<dbReference type="GO" id="GO:0007018">
    <property type="term" value="P:microtubule-based movement"/>
    <property type="evidence" value="ECO:0007669"/>
    <property type="project" value="InterPro"/>
</dbReference>
<keyword evidence="16" id="KW-1185">Reference proteome</keyword>
<evidence type="ECO:0000256" key="10">
    <source>
        <dbReference type="ARBA" id="ARBA00023175"/>
    </source>
</evidence>
<dbReference type="Gene3D" id="1.10.287.2620">
    <property type="match status" value="1"/>
</dbReference>
<evidence type="ECO:0008006" key="17">
    <source>
        <dbReference type="Google" id="ProtNLM"/>
    </source>
</evidence>
<dbReference type="GO" id="GO:0045505">
    <property type="term" value="F:dynein intermediate chain binding"/>
    <property type="evidence" value="ECO:0007669"/>
    <property type="project" value="InterPro"/>
</dbReference>
<reference evidence="15 16" key="1">
    <citation type="submission" date="2019-06" db="EMBL/GenBank/DDBJ databases">
        <title>Genome Sequence of the Brown Rot Fungal Pathogen Monilinia fructicola.</title>
        <authorList>
            <person name="De Miccolis Angelini R.M."/>
            <person name="Landi L."/>
            <person name="Abate D."/>
            <person name="Pollastro S."/>
            <person name="Romanazzi G."/>
            <person name="Faretra F."/>
        </authorList>
    </citation>
    <scope>NUCLEOTIDE SEQUENCE [LARGE SCALE GENOMIC DNA]</scope>
    <source>
        <strain evidence="15 16">Mfrc123</strain>
    </source>
</reference>
<evidence type="ECO:0000256" key="3">
    <source>
        <dbReference type="ARBA" id="ARBA00022490"/>
    </source>
</evidence>
<dbReference type="VEuPathDB" id="FungiDB:MFRU_011g00890"/>
<evidence type="ECO:0000256" key="5">
    <source>
        <dbReference type="ARBA" id="ARBA00022737"/>
    </source>
</evidence>
<keyword evidence="4" id="KW-0493">Microtubule</keyword>
<evidence type="ECO:0000256" key="11">
    <source>
        <dbReference type="ARBA" id="ARBA00023212"/>
    </source>
</evidence>
<dbReference type="GO" id="GO:0005874">
    <property type="term" value="C:microtubule"/>
    <property type="evidence" value="ECO:0007669"/>
    <property type="project" value="UniProtKB-KW"/>
</dbReference>
<accession>A0A5M9JMY5</accession>
<keyword evidence="10" id="KW-0505">Motor protein</keyword>
<dbReference type="Pfam" id="PF08385">
    <property type="entry name" value="DHC_N1"/>
    <property type="match status" value="1"/>
</dbReference>
<feature type="domain" description="Dynein heavy chain linker" evidence="14">
    <location>
        <begin position="1333"/>
        <end position="1478"/>
    </location>
</feature>
<evidence type="ECO:0000256" key="7">
    <source>
        <dbReference type="ARBA" id="ARBA00022840"/>
    </source>
</evidence>
<dbReference type="GO" id="GO:0005524">
    <property type="term" value="F:ATP binding"/>
    <property type="evidence" value="ECO:0007669"/>
    <property type="project" value="UniProtKB-KW"/>
</dbReference>
<evidence type="ECO:0000256" key="1">
    <source>
        <dbReference type="ARBA" id="ARBA00004245"/>
    </source>
</evidence>
<evidence type="ECO:0000259" key="14">
    <source>
        <dbReference type="Pfam" id="PF08393"/>
    </source>
</evidence>
<protein>
    <recommendedName>
        <fullName evidence="17">Dynein heavy chain, cytosolic</fullName>
    </recommendedName>
</protein>
<dbReference type="Pfam" id="PF08393">
    <property type="entry name" value="DHC_N2"/>
    <property type="match status" value="1"/>
</dbReference>
<evidence type="ECO:0000256" key="2">
    <source>
        <dbReference type="ARBA" id="ARBA00008887"/>
    </source>
</evidence>
<sequence length="1485" mass="167909">MSLLDSSASPSGNGANGVGTSAFQSTEPKIIVEFLASVLEITLGATRHDLEHAGSLLSKARYSDTTQRCTRFASESQEAVIYVQKDLVVQEHDDAPDEPGSISYNYNLATDISSSPSTTASVAFMKGPQPIDPSIPISSQIQLINLPGAASANDTTNGQAGVSILHSFVHLALAPYFDAYTKTQQAGTGTRGRTEIEARTGVFATKKKLAELELALRHLQENVDIPVLTLPLHPMVQHALDEAAARGAKATVEAIPERLMQDSTFLNTLQSIVNGWIKSIQAITKMSRDPTSGTASQEIQFWLAMESTLENIGAQLASDGVMLTLDILRHAKRFQATLSFTSDTGLKESTDKVQKYNQLMRDFPLDELLSATSLQKVGDALGLIFGHLNKKLRICPYPVRRALPLVEAISADLDTRLHSLLHGRSLMHLEYRDFRKLMSVADSIWAIWDDNLKEFTNVAREVTRRRNEKFMPIKIIGKHAELQARLKYVNTFRDNHEQLQRTIVNVLAPKAGEDVPDVTANGVVLVEEMGDVDAVEEIKQAWAALNNVDMLDVSPEGTQLWIQAESTYNERTSRVENSIIARLRDRLATAKTASEMFRVFSKFNALFVRPKIRGAITEYQTQLIDNVKHDISSLHERFKQQYGHSEAHAMAQLRDLPPVSGAIIWARQIEKQLNGYMKKVEDVLGTEWALHAEGQKLLSDSNLFRNKLDTRPIFEAWLHDVQRKHVTISGRLFNINKIRAANNALELAVNFDHQVIALFKETRNLQWLNYPVPHQINNISKDAKRVYPYAVSLMETVRTFTQTSRQIAEMADVQILLSGYQNEVQTLIARGISLKWESFVHSYDIHIKPTYTKGSIEPTIANRTESKHVQFVREIAASVALLQSKTEALASINATIQKTLAELDKCPYEVAAFQARLETIQMAVDQLNLENYVNLSYWVREMNDRIKITLLRRLQQAIEVWIDTFESERSDGVNDDSRRKHFSILTESPPENKPSLKRLVHEISMRNQVIYLDPPLEYARASWFSQLHDWLGVVCHLRKVKASRYVMTLGTTNDPEELFTELPRDCADELLRAYTCVEAKLHEISLYGRQMATISWLQLLQEIRKTRSTFDTTEVSRSFGHLTIDYDQVQTKVNAKYDQWQHEILIKFGSRLGNRVREVYAEIEKARRDLEVQSLEASSTAQAVQFITIVQTCKRKVKAWGPEVETFRQGQTTLVRQRYQFPADWLGVEQIDSEWTALNEILARKAKIVEDQTDALRAKITAEDRVVGEKIAEITSQWNEEKPVSGTIAPEVANSTLTSFESRITKLHEESEMVARAKEALDLPATADTALVAILEEVQDFKSVWAALSTIWKSLNDLRDMLWTSVQPRKLRSAIDGLIKMTKEMPSRMRQYAAFEHIQNVLRQFLKVNPVVTDLKSEAVRDRHWNKIFKNLKPGKRYSPISMTLGEVWDLNLVATEKIIRDIIAQAQGEMALEEFFEASSGGLV</sequence>
<keyword evidence="9" id="KW-0175">Coiled coil</keyword>
<name>A0A5M9JMY5_MONFR</name>
<dbReference type="PANTHER" id="PTHR46532">
    <property type="entry name" value="MALE FERTILITY FACTOR KL5"/>
    <property type="match status" value="1"/>
</dbReference>
<keyword evidence="11" id="KW-0206">Cytoskeleton</keyword>